<sequence length="1196" mass="132373">MKRSEIFHWIFGCFLLKLPRYSLTLFLGVVLLLDLAGATPPTRGLEIRQKAGTTQQGEDSAAAQQAFQEGDQLYQQGTAESLRKAIVKWLEALQLFERLNDKANQALTLNSIGLVYSDLGDLQKALTYHNQALPLYVAVGDKPGEAMTLNNIGLSYYYLGDLQKALTYLNQALPLRRAVGDHWGEAKTLNNIGLVYSHLGEKQKALTYFNRALPLYVAVGDQSGEATTLNNIGGIYSDLGDLQKALTYFNRALPLTRAVDNKRGKAMTLSNIGLVYSDLGEKQKALTYYNQALRLTRAVGDKLGEATTLNNIGSVYSDLGEKQKGLTYYNHALPLIRAVRDKSGEARTLNNIGGIYSDLGEKQKGLTYYNQALRLRRAVGDKSGEARTLNNIGGIYSDLGEKQKGLTYYNQALRLRRAVGDKSGEATTLDNLGGVYLHLGDWQKALTYLNQALPLRRAVSDKSGEATTLNNIGLVYSDVGDWQEALTHFNQALPISRAVGYKSGEAATLNNIGTVYLYLGEKQKALTYLNQALPLSRAVGDKSGEATTLNNIGGVYSDLGNNQKALTYLNQILPLRRAVGDKWGEATTLNNIGGIYSNLGNNQKALTYLNQALPLSRAIGDKFGEARTLGNLAELKRNQGNLEQSLKQIKASIKIIEELRTKVVNKDLQSSYFASVQRYYKLYIDILMQLHKKQPSGGYDALALQISERSRARGLLELLIEAHADIRKGVDPKLLATERQLQQNIDSTAQQLQELSSKPNTDDTIAKLKLEIENLLSQQSELQTKIRLSSPKYAAIKYPQPLNLEQIQQQLDSDTLLLEYSLGKKHSYLWAVTPNSIDTYQLPDKKQIENAALEFGNNLQLSYDSLVGNKLSQIILTPVASKLGKKRLVIVADGALQTIPFAALSDITAHNKASANVKYQPLIVNHEIVNLPSVTTIATQRKELMGRKSAPKTLAILADPVFDANDTRVTGKPEPHPVPNLEIPAQIQQAEIKQAARSFNREGLGRLEGTRKEANAILKLVNEIQSSQAFNFDANYNWATSKELSQYRFLHFATHGIAHPEQPKLSGIVLSLFNQKGSPTPQGYLWLGDIFNLDYPADLVVLSACETGVGKNVEGEGLVGLTRGLMYAGSERVAVSLWKVDDEATALLMQEFYKQMLQLHKSPSVALREAQLKLLRDRKWNKPLYWAAFTLQGEWR</sequence>
<reference evidence="5" key="1">
    <citation type="journal article" date="2021" name="Science">
        <title>Hunting the eagle killer: A cyanobacterial neurotoxin causes vacuolar myelinopathy.</title>
        <authorList>
            <person name="Breinlinger S."/>
            <person name="Phillips T.J."/>
            <person name="Haram B.N."/>
            <person name="Mares J."/>
            <person name="Martinez Yerena J.A."/>
            <person name="Hrouzek P."/>
            <person name="Sobotka R."/>
            <person name="Henderson W.M."/>
            <person name="Schmieder P."/>
            <person name="Williams S.M."/>
            <person name="Lauderdale J.D."/>
            <person name="Wilde H.D."/>
            <person name="Gerrin W."/>
            <person name="Kust A."/>
            <person name="Washington J.W."/>
            <person name="Wagner C."/>
            <person name="Geier B."/>
            <person name="Liebeke M."/>
            <person name="Enke H."/>
            <person name="Niedermeyer T.H.J."/>
            <person name="Wilde S.B."/>
        </authorList>
    </citation>
    <scope>NUCLEOTIDE SEQUENCE [LARGE SCALE GENOMIC DNA]</scope>
    <source>
        <strain evidence="5">Thurmond2011</strain>
    </source>
</reference>
<dbReference type="PANTHER" id="PTHR10098">
    <property type="entry name" value="RAPSYN-RELATED"/>
    <property type="match status" value="1"/>
</dbReference>
<dbReference type="RefSeq" id="WP_310833999.1">
    <property type="nucleotide sequence ID" value="NZ_JAALHA020000009.1"/>
</dbReference>
<evidence type="ECO:0000256" key="2">
    <source>
        <dbReference type="SAM" id="Coils"/>
    </source>
</evidence>
<feature type="repeat" description="TPR" evidence="1">
    <location>
        <begin position="426"/>
        <end position="459"/>
    </location>
</feature>
<evidence type="ECO:0000256" key="1">
    <source>
        <dbReference type="PROSITE-ProRule" id="PRU00339"/>
    </source>
</evidence>
<keyword evidence="2" id="KW-0175">Coiled coil</keyword>
<dbReference type="PROSITE" id="PS50005">
    <property type="entry name" value="TPR"/>
    <property type="match status" value="10"/>
</dbReference>
<accession>A0AAP5IAM8</accession>
<evidence type="ECO:0000259" key="3">
    <source>
        <dbReference type="Pfam" id="PF12770"/>
    </source>
</evidence>
<keyword evidence="1" id="KW-0802">TPR repeat</keyword>
<dbReference type="InterPro" id="IPR024983">
    <property type="entry name" value="CHAT_dom"/>
</dbReference>
<feature type="repeat" description="TPR" evidence="1">
    <location>
        <begin position="466"/>
        <end position="499"/>
    </location>
</feature>
<keyword evidence="5" id="KW-1185">Reference proteome</keyword>
<evidence type="ECO:0000313" key="5">
    <source>
        <dbReference type="Proteomes" id="UP000667802"/>
    </source>
</evidence>
<name>A0AAP5IAM8_9CYAN</name>
<feature type="repeat" description="TPR" evidence="1">
    <location>
        <begin position="346"/>
        <end position="379"/>
    </location>
</feature>
<gene>
    <name evidence="4" type="ORF">G7B40_018935</name>
</gene>
<dbReference type="InterPro" id="IPR011990">
    <property type="entry name" value="TPR-like_helical_dom_sf"/>
</dbReference>
<feature type="repeat" description="TPR" evidence="1">
    <location>
        <begin position="186"/>
        <end position="219"/>
    </location>
</feature>
<dbReference type="SMART" id="SM00028">
    <property type="entry name" value="TPR"/>
    <property type="match status" value="14"/>
</dbReference>
<feature type="coiled-coil region" evidence="2">
    <location>
        <begin position="738"/>
        <end position="785"/>
    </location>
</feature>
<dbReference type="Pfam" id="PF13424">
    <property type="entry name" value="TPR_12"/>
    <property type="match status" value="7"/>
</dbReference>
<evidence type="ECO:0000313" key="4">
    <source>
        <dbReference type="EMBL" id="MDR9896622.1"/>
    </source>
</evidence>
<dbReference type="PANTHER" id="PTHR10098:SF108">
    <property type="entry name" value="TETRATRICOPEPTIDE REPEAT PROTEIN 28"/>
    <property type="match status" value="1"/>
</dbReference>
<feature type="repeat" description="TPR" evidence="1">
    <location>
        <begin position="226"/>
        <end position="259"/>
    </location>
</feature>
<dbReference type="PROSITE" id="PS50293">
    <property type="entry name" value="TPR_REGION"/>
    <property type="match status" value="3"/>
</dbReference>
<dbReference type="InterPro" id="IPR019734">
    <property type="entry name" value="TPR_rpt"/>
</dbReference>
<dbReference type="SUPFAM" id="SSF48452">
    <property type="entry name" value="TPR-like"/>
    <property type="match status" value="4"/>
</dbReference>
<dbReference type="EMBL" id="JAALHA020000009">
    <property type="protein sequence ID" value="MDR9896622.1"/>
    <property type="molecule type" value="Genomic_DNA"/>
</dbReference>
<proteinExistence type="predicted"/>
<comment type="caution">
    <text evidence="4">The sequence shown here is derived from an EMBL/GenBank/DDBJ whole genome shotgun (WGS) entry which is preliminary data.</text>
</comment>
<feature type="repeat" description="TPR" evidence="1">
    <location>
        <begin position="146"/>
        <end position="179"/>
    </location>
</feature>
<dbReference type="Gene3D" id="1.25.40.10">
    <property type="entry name" value="Tetratricopeptide repeat domain"/>
    <property type="match status" value="3"/>
</dbReference>
<feature type="repeat" description="TPR" evidence="1">
    <location>
        <begin position="266"/>
        <end position="299"/>
    </location>
</feature>
<feature type="repeat" description="TPR" evidence="1">
    <location>
        <begin position="386"/>
        <end position="419"/>
    </location>
</feature>
<feature type="domain" description="CHAT" evidence="3">
    <location>
        <begin position="868"/>
        <end position="1194"/>
    </location>
</feature>
<protein>
    <submittedName>
        <fullName evidence="4">Tetratricopeptide repeat protein</fullName>
    </submittedName>
</protein>
<dbReference type="Proteomes" id="UP000667802">
    <property type="component" value="Unassembled WGS sequence"/>
</dbReference>
<feature type="repeat" description="TPR" evidence="1">
    <location>
        <begin position="586"/>
        <end position="619"/>
    </location>
</feature>
<feature type="repeat" description="TPR" evidence="1">
    <location>
        <begin position="506"/>
        <end position="539"/>
    </location>
</feature>
<dbReference type="AlphaFoldDB" id="A0AAP5IAM8"/>
<dbReference type="Pfam" id="PF12770">
    <property type="entry name" value="CHAT"/>
    <property type="match status" value="1"/>
</dbReference>
<organism evidence="4 5">
    <name type="scientific">Aetokthonos hydrillicola Thurmond2011</name>
    <dbReference type="NCBI Taxonomy" id="2712845"/>
    <lineage>
        <taxon>Bacteria</taxon>
        <taxon>Bacillati</taxon>
        <taxon>Cyanobacteriota</taxon>
        <taxon>Cyanophyceae</taxon>
        <taxon>Nostocales</taxon>
        <taxon>Hapalosiphonaceae</taxon>
        <taxon>Aetokthonos</taxon>
    </lineage>
</organism>